<protein>
    <submittedName>
        <fullName evidence="1">Uncharacterized protein</fullName>
    </submittedName>
</protein>
<evidence type="ECO:0000313" key="2">
    <source>
        <dbReference type="Proteomes" id="UP000501690"/>
    </source>
</evidence>
<accession>A0A4D6N7M8</accession>
<dbReference type="EMBL" id="CP039354">
    <property type="protein sequence ID" value="QCE09278.1"/>
    <property type="molecule type" value="Genomic_DNA"/>
</dbReference>
<organism evidence="1 2">
    <name type="scientific">Vigna unguiculata</name>
    <name type="common">Cowpea</name>
    <dbReference type="NCBI Taxonomy" id="3917"/>
    <lineage>
        <taxon>Eukaryota</taxon>
        <taxon>Viridiplantae</taxon>
        <taxon>Streptophyta</taxon>
        <taxon>Embryophyta</taxon>
        <taxon>Tracheophyta</taxon>
        <taxon>Spermatophyta</taxon>
        <taxon>Magnoliopsida</taxon>
        <taxon>eudicotyledons</taxon>
        <taxon>Gunneridae</taxon>
        <taxon>Pentapetalae</taxon>
        <taxon>rosids</taxon>
        <taxon>fabids</taxon>
        <taxon>Fabales</taxon>
        <taxon>Fabaceae</taxon>
        <taxon>Papilionoideae</taxon>
        <taxon>50 kb inversion clade</taxon>
        <taxon>NPAAA clade</taxon>
        <taxon>indigoferoid/millettioid clade</taxon>
        <taxon>Phaseoleae</taxon>
        <taxon>Vigna</taxon>
    </lineage>
</organism>
<keyword evidence="2" id="KW-1185">Reference proteome</keyword>
<dbReference type="AlphaFoldDB" id="A0A4D6N7M8"/>
<evidence type="ECO:0000313" key="1">
    <source>
        <dbReference type="EMBL" id="QCE09278.1"/>
    </source>
</evidence>
<name>A0A4D6N7M8_VIGUN</name>
<gene>
    <name evidence="1" type="ORF">DEO72_LG10g497</name>
</gene>
<proteinExistence type="predicted"/>
<dbReference type="Proteomes" id="UP000501690">
    <property type="component" value="Linkage Group LG10"/>
</dbReference>
<reference evidence="1 2" key="1">
    <citation type="submission" date="2019-04" db="EMBL/GenBank/DDBJ databases">
        <title>An improved genome assembly and genetic linkage map for asparagus bean, Vigna unguiculata ssp. sesquipedialis.</title>
        <authorList>
            <person name="Xia Q."/>
            <person name="Zhang R."/>
            <person name="Dong Y."/>
        </authorList>
    </citation>
    <scope>NUCLEOTIDE SEQUENCE [LARGE SCALE GENOMIC DNA]</scope>
    <source>
        <tissue evidence="1">Leaf</tissue>
    </source>
</reference>
<sequence length="211" mass="23223">MVQMQWWLVKHGGYRRDPELTVVAQFRWQLGGSMRNGEAGWCASPPLWLALSDSKAWRFCSRWFPARKRWCVVVRGADLADGGAVVRWLPARVGVEGGSNSGAAQMRLSCSRWFRARKRWCVVVRGADLADGGAVVRWLPARVGVEGGSNSGAAQMRLCVVRTAGGAGGSQWSENLLPARVAAAMVMEGEEKIRLGFHVRDVRDGRDDDVV</sequence>